<reference evidence="1 2" key="1">
    <citation type="submission" date="2016-04" db="EMBL/GenBank/DDBJ databases">
        <title>A degradative enzymes factory behind the ericoid mycorrhizal symbiosis.</title>
        <authorList>
            <consortium name="DOE Joint Genome Institute"/>
            <person name="Martino E."/>
            <person name="Morin E."/>
            <person name="Grelet G."/>
            <person name="Kuo A."/>
            <person name="Kohler A."/>
            <person name="Daghino S."/>
            <person name="Barry K."/>
            <person name="Choi C."/>
            <person name="Cichocki N."/>
            <person name="Clum A."/>
            <person name="Copeland A."/>
            <person name="Hainaut M."/>
            <person name="Haridas S."/>
            <person name="Labutti K."/>
            <person name="Lindquist E."/>
            <person name="Lipzen A."/>
            <person name="Khouja H.-R."/>
            <person name="Murat C."/>
            <person name="Ohm R."/>
            <person name="Olson A."/>
            <person name="Spatafora J."/>
            <person name="Veneault-Fourrey C."/>
            <person name="Henrissat B."/>
            <person name="Grigoriev I."/>
            <person name="Martin F."/>
            <person name="Perotto S."/>
        </authorList>
    </citation>
    <scope>NUCLEOTIDE SEQUENCE [LARGE SCALE GENOMIC DNA]</scope>
    <source>
        <strain evidence="1 2">E</strain>
    </source>
</reference>
<sequence length="55" mass="5586">SSNSRIIALCPSLAAICSAICLYSSFASMSAPFSSNSHIIASYPSLAAICSTVCP</sequence>
<gene>
    <name evidence="1" type="ORF">K444DRAFT_530406</name>
</gene>
<keyword evidence="2" id="KW-1185">Reference proteome</keyword>
<feature type="non-terminal residue" evidence="1">
    <location>
        <position position="1"/>
    </location>
</feature>
<dbReference type="AlphaFoldDB" id="A0A2J6T6T1"/>
<name>A0A2J6T6T1_9HELO</name>
<proteinExistence type="predicted"/>
<evidence type="ECO:0000313" key="1">
    <source>
        <dbReference type="EMBL" id="PMD58735.1"/>
    </source>
</evidence>
<dbReference type="EMBL" id="KZ613817">
    <property type="protein sequence ID" value="PMD58735.1"/>
    <property type="molecule type" value="Genomic_DNA"/>
</dbReference>
<dbReference type="InParanoid" id="A0A2J6T6T1"/>
<dbReference type="RefSeq" id="XP_024735639.1">
    <property type="nucleotide sequence ID" value="XM_024874897.1"/>
</dbReference>
<dbReference type="Proteomes" id="UP000235371">
    <property type="component" value="Unassembled WGS sequence"/>
</dbReference>
<dbReference type="GeneID" id="36582977"/>
<protein>
    <submittedName>
        <fullName evidence="1">Uncharacterized protein</fullName>
    </submittedName>
</protein>
<organism evidence="1 2">
    <name type="scientific">Hyaloscypha bicolor E</name>
    <dbReference type="NCBI Taxonomy" id="1095630"/>
    <lineage>
        <taxon>Eukaryota</taxon>
        <taxon>Fungi</taxon>
        <taxon>Dikarya</taxon>
        <taxon>Ascomycota</taxon>
        <taxon>Pezizomycotina</taxon>
        <taxon>Leotiomycetes</taxon>
        <taxon>Helotiales</taxon>
        <taxon>Hyaloscyphaceae</taxon>
        <taxon>Hyaloscypha</taxon>
        <taxon>Hyaloscypha bicolor</taxon>
    </lineage>
</organism>
<accession>A0A2J6T6T1</accession>
<evidence type="ECO:0000313" key="2">
    <source>
        <dbReference type="Proteomes" id="UP000235371"/>
    </source>
</evidence>